<evidence type="ECO:0000256" key="1">
    <source>
        <dbReference type="SAM" id="MobiDB-lite"/>
    </source>
</evidence>
<dbReference type="EMBL" id="HACM01011182">
    <property type="protein sequence ID" value="CRZ11624.1"/>
    <property type="molecule type" value="Transcribed_RNA"/>
</dbReference>
<sequence length="411" mass="46835">MSRQRPGSDLPQLIQTLLHQFDRSSSDLLWAVKQGIIDYDHSSNEAIFNALILTLTNPLIHHADDNRGNDRPQWRALIVIEYLFLHVSDFRHIVLDRIDSFLCPALNGTDTIRQRALIILRRWIAKYGGDCSHKRLTLLSKHVRQSYNAVIPDDPRQIYRQELQTQVDGIENVFRSMTDLTSNTLLELSTTFDLLIPFISRDTVNIPSFNIPEQIDEFSGDSSDFSSDDETSLDSFSADYLEWGNHSGSSFTNPAPFDVGIAIRRDFSREETSDNLPLYAVVRDSYKVLMKRIRPELLRWKSVFEKAQRITKSSSGTMQLERHQLGVRYGITISFLNRVDEAIYRCEIILGLLDIAAVETPHHVADPKPVKAPELVEPKPPSNAAVVSSQTPAKRKNTAKSRIGRILKKKR</sequence>
<evidence type="ECO:0000313" key="2">
    <source>
        <dbReference type="EMBL" id="CRZ11624.1"/>
    </source>
</evidence>
<feature type="region of interest" description="Disordered" evidence="1">
    <location>
        <begin position="368"/>
        <end position="411"/>
    </location>
</feature>
<dbReference type="AlphaFoldDB" id="A0A0H5RSA7"/>
<feature type="compositionally biased region" description="Basic and acidic residues" evidence="1">
    <location>
        <begin position="368"/>
        <end position="377"/>
    </location>
</feature>
<name>A0A0H5RSA7_9EUKA</name>
<proteinExistence type="predicted"/>
<accession>A0A0H5RSA7</accession>
<feature type="compositionally biased region" description="Basic residues" evidence="1">
    <location>
        <begin position="393"/>
        <end position="411"/>
    </location>
</feature>
<protein>
    <recommendedName>
        <fullName evidence="3">VHS domain-containing protein</fullName>
    </recommendedName>
</protein>
<organism evidence="2">
    <name type="scientific">Spongospora subterranea</name>
    <dbReference type="NCBI Taxonomy" id="70186"/>
    <lineage>
        <taxon>Eukaryota</taxon>
        <taxon>Sar</taxon>
        <taxon>Rhizaria</taxon>
        <taxon>Endomyxa</taxon>
        <taxon>Phytomyxea</taxon>
        <taxon>Plasmodiophorida</taxon>
        <taxon>Plasmodiophoridae</taxon>
        <taxon>Spongospora</taxon>
    </lineage>
</organism>
<evidence type="ECO:0008006" key="3">
    <source>
        <dbReference type="Google" id="ProtNLM"/>
    </source>
</evidence>
<reference evidence="2" key="1">
    <citation type="submission" date="2015-04" db="EMBL/GenBank/DDBJ databases">
        <title>The genome sequence of the plant pathogenic Rhizarian Plasmodiophora brassicae reveals insights in its biotrophic life cycle and the origin of chitin synthesis.</title>
        <authorList>
            <person name="Schwelm A."/>
            <person name="Fogelqvist J."/>
            <person name="Knaust A."/>
            <person name="Julke S."/>
            <person name="Lilja T."/>
            <person name="Dhandapani V."/>
            <person name="Bonilla-Rosso G."/>
            <person name="Karlsson M."/>
            <person name="Shevchenko A."/>
            <person name="Choi S.R."/>
            <person name="Kim H.G."/>
            <person name="Park J.Y."/>
            <person name="Lim Y.P."/>
            <person name="Ludwig-Muller J."/>
            <person name="Dixelius C."/>
        </authorList>
    </citation>
    <scope>NUCLEOTIDE SEQUENCE</scope>
    <source>
        <tissue evidence="2">Potato root galls</tissue>
    </source>
</reference>